<keyword evidence="2" id="KW-1185">Reference proteome</keyword>
<evidence type="ECO:0000313" key="2">
    <source>
        <dbReference type="Proteomes" id="UP000272400"/>
    </source>
</evidence>
<accession>A0A3N1CWC1</accession>
<reference evidence="1 2" key="1">
    <citation type="submission" date="2018-11" db="EMBL/GenBank/DDBJ databases">
        <title>Sequencing the genomes of 1000 actinobacteria strains.</title>
        <authorList>
            <person name="Klenk H.-P."/>
        </authorList>
    </citation>
    <scope>NUCLEOTIDE SEQUENCE [LARGE SCALE GENOMIC DNA]</scope>
    <source>
        <strain evidence="1 2">DSM 44254</strain>
    </source>
</reference>
<name>A0A3N1CWC1_9ACTN</name>
<dbReference type="RefSeq" id="WP_123665075.1">
    <property type="nucleotide sequence ID" value="NZ_RJKE01000001.1"/>
</dbReference>
<dbReference type="AlphaFoldDB" id="A0A3N1CWC1"/>
<dbReference type="Pfam" id="PF05120">
    <property type="entry name" value="GvpG"/>
    <property type="match status" value="1"/>
</dbReference>
<dbReference type="EMBL" id="RJKE01000001">
    <property type="protein sequence ID" value="ROO85586.1"/>
    <property type="molecule type" value="Genomic_DNA"/>
</dbReference>
<dbReference type="InterPro" id="IPR007804">
    <property type="entry name" value="GvpG"/>
</dbReference>
<dbReference type="OrthoDB" id="3541554at2"/>
<sequence>MGLVTGLVTLPLAPVRGVVWLAECLRDEAERQLYDPAEIRRELAEVARAREADELTEAEADALEQALLDRLTGRRPMT</sequence>
<gene>
    <name evidence="1" type="ORF">EDD29_3132</name>
</gene>
<protein>
    <submittedName>
        <fullName evidence="1">Gas vesicle protein GvpG</fullName>
    </submittedName>
</protein>
<dbReference type="Proteomes" id="UP000272400">
    <property type="component" value="Unassembled WGS sequence"/>
</dbReference>
<evidence type="ECO:0000313" key="1">
    <source>
        <dbReference type="EMBL" id="ROO85586.1"/>
    </source>
</evidence>
<organism evidence="1 2">
    <name type="scientific">Actinocorallia herbida</name>
    <dbReference type="NCBI Taxonomy" id="58109"/>
    <lineage>
        <taxon>Bacteria</taxon>
        <taxon>Bacillati</taxon>
        <taxon>Actinomycetota</taxon>
        <taxon>Actinomycetes</taxon>
        <taxon>Streptosporangiales</taxon>
        <taxon>Thermomonosporaceae</taxon>
        <taxon>Actinocorallia</taxon>
    </lineage>
</organism>
<proteinExistence type="predicted"/>
<comment type="caution">
    <text evidence="1">The sequence shown here is derived from an EMBL/GenBank/DDBJ whole genome shotgun (WGS) entry which is preliminary data.</text>
</comment>